<proteinExistence type="predicted"/>
<dbReference type="Proteomes" id="UP000009169">
    <property type="component" value="Unassembled WGS sequence"/>
</dbReference>
<evidence type="ECO:0000313" key="1">
    <source>
        <dbReference type="EMBL" id="EGE06387.1"/>
    </source>
</evidence>
<keyword evidence="2" id="KW-1185">Reference proteome</keyword>
<dbReference type="HOGENOM" id="CLU_2211820_0_0_1"/>
<name>F2PWW9_TRIEC</name>
<reference evidence="2" key="1">
    <citation type="journal article" date="2012" name="MBio">
        <title>Comparative genome analysis of Trichophyton rubrum and related dermatophytes reveals candidate genes involved in infection.</title>
        <authorList>
            <person name="Martinez D.A."/>
            <person name="Oliver B.G."/>
            <person name="Graeser Y."/>
            <person name="Goldberg J.M."/>
            <person name="Li W."/>
            <person name="Martinez-Rossi N.M."/>
            <person name="Monod M."/>
            <person name="Shelest E."/>
            <person name="Barton R.C."/>
            <person name="Birch E."/>
            <person name="Brakhage A.A."/>
            <person name="Chen Z."/>
            <person name="Gurr S.J."/>
            <person name="Heiman D."/>
            <person name="Heitman J."/>
            <person name="Kosti I."/>
            <person name="Rossi A."/>
            <person name="Saif S."/>
            <person name="Samalova M."/>
            <person name="Saunders C.W."/>
            <person name="Shea T."/>
            <person name="Summerbell R.C."/>
            <person name="Xu J."/>
            <person name="Young S."/>
            <person name="Zeng Q."/>
            <person name="Birren B.W."/>
            <person name="Cuomo C.A."/>
            <person name="White T.C."/>
        </authorList>
    </citation>
    <scope>NUCLEOTIDE SEQUENCE [LARGE SCALE GENOMIC DNA]</scope>
    <source>
        <strain evidence="2">ATCC MYA-4606 / CBS 127.97</strain>
    </source>
</reference>
<accession>F2PWW9</accession>
<sequence>MKLYPGLVDFYIRGRIYTIYTGKRTSESISQLSDRVLGDDSISIIEALKDEIQGEKLALNGHQNKHEKLNSSYPSPLESDISPSAIFLPNTKEDVLIFLKAYPCDWG</sequence>
<organism evidence="1 2">
    <name type="scientific">Trichophyton equinum (strain ATCC MYA-4606 / CBS 127.97)</name>
    <name type="common">Horse ringworm fungus</name>
    <dbReference type="NCBI Taxonomy" id="559882"/>
    <lineage>
        <taxon>Eukaryota</taxon>
        <taxon>Fungi</taxon>
        <taxon>Dikarya</taxon>
        <taxon>Ascomycota</taxon>
        <taxon>Pezizomycotina</taxon>
        <taxon>Eurotiomycetes</taxon>
        <taxon>Eurotiomycetidae</taxon>
        <taxon>Onygenales</taxon>
        <taxon>Arthrodermataceae</taxon>
        <taxon>Trichophyton</taxon>
    </lineage>
</organism>
<gene>
    <name evidence="1" type="ORF">TEQG_05390</name>
</gene>
<evidence type="ECO:0000313" key="2">
    <source>
        <dbReference type="Proteomes" id="UP000009169"/>
    </source>
</evidence>
<dbReference type="AlphaFoldDB" id="F2PWW9"/>
<protein>
    <submittedName>
        <fullName evidence="1">Uncharacterized protein</fullName>
    </submittedName>
</protein>
<dbReference type="VEuPathDB" id="FungiDB:TEQG_05390"/>
<dbReference type="EMBL" id="DS995747">
    <property type="protein sequence ID" value="EGE06387.1"/>
    <property type="molecule type" value="Genomic_DNA"/>
</dbReference>